<dbReference type="AlphaFoldDB" id="A0A642UQI6"/>
<keyword evidence="1" id="KW-1133">Transmembrane helix</keyword>
<protein>
    <submittedName>
        <fullName evidence="2">Uncharacterized protein</fullName>
    </submittedName>
</protein>
<accession>A0A642UQI6</accession>
<comment type="caution">
    <text evidence="2">The sequence shown here is derived from an EMBL/GenBank/DDBJ whole genome shotgun (WGS) entry which is preliminary data.</text>
</comment>
<keyword evidence="1" id="KW-0472">Membrane</keyword>
<name>A0A642UQI6_DIURU</name>
<sequence>MLTARCIRFFMINMVILSFVNTLITIPYDVVSRYPLVNEMSTFVFRNSAAMQQRHLEIVRHDGDIFYSLDDDPEASAWQVVMTMWLNFYADSMLSTCHPRRRQHRVPIDKCQLIGDSLLFRFARVVERWLHVGPESNAVTMWVLTITFLYLLLGDFVICHIYFIFFMGVIRRISSYHKVIVNAMKIVWSSRKSLF</sequence>
<gene>
    <name evidence="2" type="ORF">DIURU_002892</name>
</gene>
<proteinExistence type="predicted"/>
<keyword evidence="3" id="KW-1185">Reference proteome</keyword>
<feature type="transmembrane region" description="Helical" evidence="1">
    <location>
        <begin position="139"/>
        <end position="165"/>
    </location>
</feature>
<dbReference type="Proteomes" id="UP000449547">
    <property type="component" value="Unassembled WGS sequence"/>
</dbReference>
<feature type="transmembrane region" description="Helical" evidence="1">
    <location>
        <begin position="7"/>
        <end position="28"/>
    </location>
</feature>
<evidence type="ECO:0000313" key="3">
    <source>
        <dbReference type="Proteomes" id="UP000449547"/>
    </source>
</evidence>
<organism evidence="2 3">
    <name type="scientific">Diutina rugosa</name>
    <name type="common">Yeast</name>
    <name type="synonym">Candida rugosa</name>
    <dbReference type="NCBI Taxonomy" id="5481"/>
    <lineage>
        <taxon>Eukaryota</taxon>
        <taxon>Fungi</taxon>
        <taxon>Dikarya</taxon>
        <taxon>Ascomycota</taxon>
        <taxon>Saccharomycotina</taxon>
        <taxon>Pichiomycetes</taxon>
        <taxon>Debaryomycetaceae</taxon>
        <taxon>Diutina</taxon>
    </lineage>
</organism>
<evidence type="ECO:0000256" key="1">
    <source>
        <dbReference type="SAM" id="Phobius"/>
    </source>
</evidence>
<keyword evidence="1" id="KW-0812">Transmembrane</keyword>
<reference evidence="2 3" key="1">
    <citation type="submission" date="2019-07" db="EMBL/GenBank/DDBJ databases">
        <title>Genome assembly of two rare yeast pathogens: Diutina rugosa and Trichomonascus ciferrii.</title>
        <authorList>
            <person name="Mixao V."/>
            <person name="Saus E."/>
            <person name="Hansen A."/>
            <person name="Lass-Flor C."/>
            <person name="Gabaldon T."/>
        </authorList>
    </citation>
    <scope>NUCLEOTIDE SEQUENCE [LARGE SCALE GENOMIC DNA]</scope>
    <source>
        <strain evidence="2 3">CBS 613</strain>
    </source>
</reference>
<dbReference type="RefSeq" id="XP_034012423.1">
    <property type="nucleotide sequence ID" value="XM_034155593.1"/>
</dbReference>
<dbReference type="GeneID" id="54781543"/>
<evidence type="ECO:0000313" key="2">
    <source>
        <dbReference type="EMBL" id="KAA8902438.1"/>
    </source>
</evidence>
<dbReference type="VEuPathDB" id="FungiDB:DIURU_002892"/>
<dbReference type="EMBL" id="SWFT01000090">
    <property type="protein sequence ID" value="KAA8902438.1"/>
    <property type="molecule type" value="Genomic_DNA"/>
</dbReference>